<evidence type="ECO:0000256" key="1">
    <source>
        <dbReference type="ARBA" id="ARBA00007228"/>
    </source>
</evidence>
<dbReference type="EC" id="2.1.1.208" evidence="5"/>
<dbReference type="GO" id="GO:0006396">
    <property type="term" value="P:RNA processing"/>
    <property type="evidence" value="ECO:0007669"/>
    <property type="project" value="InterPro"/>
</dbReference>
<protein>
    <submittedName>
        <fullName evidence="5">23S rRNA (Uridine(2479)-2'-O)-methyltransferase</fullName>
        <ecNumber evidence="5">2.1.1.208</ecNumber>
    </submittedName>
</protein>
<gene>
    <name evidence="5" type="primary">aviRb</name>
    <name evidence="5" type="ORF">CLLU_07400</name>
</gene>
<dbReference type="AlphaFoldDB" id="A0A2T0BQV8"/>
<evidence type="ECO:0000313" key="5">
    <source>
        <dbReference type="EMBL" id="PRR86259.1"/>
    </source>
</evidence>
<dbReference type="InterPro" id="IPR013123">
    <property type="entry name" value="SpoU_subst-bd"/>
</dbReference>
<dbReference type="Gene3D" id="3.30.1330.30">
    <property type="match status" value="1"/>
</dbReference>
<keyword evidence="3 5" id="KW-0808">Transferase</keyword>
<comment type="similarity">
    <text evidence="1">Belongs to the class IV-like SAM-binding methyltransferase superfamily. RNA methyltransferase TrmH family.</text>
</comment>
<dbReference type="Proteomes" id="UP000237798">
    <property type="component" value="Unassembled WGS sequence"/>
</dbReference>
<proteinExistence type="inferred from homology"/>
<dbReference type="PANTHER" id="PTHR43191">
    <property type="entry name" value="RRNA METHYLTRANSFERASE 3"/>
    <property type="match status" value="1"/>
</dbReference>
<keyword evidence="2 5" id="KW-0489">Methyltransferase</keyword>
<feature type="domain" description="RNA 2-O ribose methyltransferase substrate binding" evidence="4">
    <location>
        <begin position="31"/>
        <end position="106"/>
    </location>
</feature>
<dbReference type="SUPFAM" id="SSF55315">
    <property type="entry name" value="L30e-like"/>
    <property type="match status" value="1"/>
</dbReference>
<reference evidence="5 6" key="1">
    <citation type="submission" date="2018-03" db="EMBL/GenBank/DDBJ databases">
        <title>Genome sequence of Clostridium luticellarii DSM 29923.</title>
        <authorList>
            <person name="Poehlein A."/>
            <person name="Daniel R."/>
        </authorList>
    </citation>
    <scope>NUCLEOTIDE SEQUENCE [LARGE SCALE GENOMIC DNA]</scope>
    <source>
        <strain evidence="5 6">DSM 29923</strain>
    </source>
</reference>
<comment type="caution">
    <text evidence="5">The sequence shown here is derived from an EMBL/GenBank/DDBJ whole genome shotgun (WGS) entry which is preliminary data.</text>
</comment>
<dbReference type="GO" id="GO:0008173">
    <property type="term" value="F:RNA methyltransferase activity"/>
    <property type="evidence" value="ECO:0007669"/>
    <property type="project" value="InterPro"/>
</dbReference>
<dbReference type="InterPro" id="IPR001537">
    <property type="entry name" value="SpoU_MeTrfase"/>
</dbReference>
<sequence>MDIIKSRDNLQVKQARKLREKKYRTESKKFLIEGFRFVMEAVNSDFTVTDIFLTDSFYDRWKRSLMKERIENMPSVYIVTDEVLRSISSTENPQGIVAVVKCTRLKPKKAAEGFYLLLDRIQDPGNMGTIIRSSHAAGAQGIIITKGTVDIYNEKVLRATMGSIFYIPIIQDTDLKQVKALREEGFKLVASSLDGDTNFYNINLKQKIIFALGNEANGLSEHIEEMADIKVRIPMPGKAESLNAAVAASVMMFEAVRQNLKF</sequence>
<dbReference type="InterPro" id="IPR029028">
    <property type="entry name" value="Alpha/beta_knot_MTases"/>
</dbReference>
<keyword evidence="6" id="KW-1185">Reference proteome</keyword>
<dbReference type="InterPro" id="IPR051259">
    <property type="entry name" value="rRNA_Methyltransferase"/>
</dbReference>
<dbReference type="GO" id="GO:0003723">
    <property type="term" value="F:RNA binding"/>
    <property type="evidence" value="ECO:0007669"/>
    <property type="project" value="InterPro"/>
</dbReference>
<dbReference type="Pfam" id="PF00588">
    <property type="entry name" value="SpoU_methylase"/>
    <property type="match status" value="1"/>
</dbReference>
<dbReference type="RefSeq" id="WP_106008236.1">
    <property type="nucleotide sequence ID" value="NZ_JALCPJ010000054.1"/>
</dbReference>
<organism evidence="5 6">
    <name type="scientific">Clostridium luticellarii</name>
    <dbReference type="NCBI Taxonomy" id="1691940"/>
    <lineage>
        <taxon>Bacteria</taxon>
        <taxon>Bacillati</taxon>
        <taxon>Bacillota</taxon>
        <taxon>Clostridia</taxon>
        <taxon>Eubacteriales</taxon>
        <taxon>Clostridiaceae</taxon>
        <taxon>Clostridium</taxon>
    </lineage>
</organism>
<dbReference type="GO" id="GO:0005737">
    <property type="term" value="C:cytoplasm"/>
    <property type="evidence" value="ECO:0007669"/>
    <property type="project" value="UniProtKB-ARBA"/>
</dbReference>
<dbReference type="SMART" id="SM00967">
    <property type="entry name" value="SpoU_sub_bind"/>
    <property type="match status" value="1"/>
</dbReference>
<accession>A0A2T0BQV8</accession>
<dbReference type="Pfam" id="PF22435">
    <property type="entry name" value="MRM3-like_sub_bind"/>
    <property type="match status" value="1"/>
</dbReference>
<dbReference type="GO" id="GO:0032259">
    <property type="term" value="P:methylation"/>
    <property type="evidence" value="ECO:0007669"/>
    <property type="project" value="UniProtKB-KW"/>
</dbReference>
<dbReference type="SUPFAM" id="SSF75217">
    <property type="entry name" value="alpha/beta knot"/>
    <property type="match status" value="1"/>
</dbReference>
<evidence type="ECO:0000256" key="3">
    <source>
        <dbReference type="ARBA" id="ARBA00022679"/>
    </source>
</evidence>
<evidence type="ECO:0000313" key="6">
    <source>
        <dbReference type="Proteomes" id="UP000237798"/>
    </source>
</evidence>
<dbReference type="Gene3D" id="3.40.1280.10">
    <property type="match status" value="1"/>
</dbReference>
<evidence type="ECO:0000256" key="2">
    <source>
        <dbReference type="ARBA" id="ARBA00022603"/>
    </source>
</evidence>
<dbReference type="OrthoDB" id="9785673at2"/>
<dbReference type="EMBL" id="PVXP01000006">
    <property type="protein sequence ID" value="PRR86259.1"/>
    <property type="molecule type" value="Genomic_DNA"/>
</dbReference>
<name>A0A2T0BQV8_9CLOT</name>
<dbReference type="InterPro" id="IPR029064">
    <property type="entry name" value="Ribosomal_eL30-like_sf"/>
</dbReference>
<dbReference type="InterPro" id="IPR053888">
    <property type="entry name" value="MRM3-like_sub_bind"/>
</dbReference>
<dbReference type="PANTHER" id="PTHR43191:SF2">
    <property type="entry name" value="RRNA METHYLTRANSFERASE 3, MITOCHONDRIAL"/>
    <property type="match status" value="1"/>
</dbReference>
<dbReference type="InterPro" id="IPR029026">
    <property type="entry name" value="tRNA_m1G_MTases_N"/>
</dbReference>
<evidence type="ECO:0000259" key="4">
    <source>
        <dbReference type="SMART" id="SM00967"/>
    </source>
</evidence>
<dbReference type="CDD" id="cd18095">
    <property type="entry name" value="SpoU-like_rRNA-MTase"/>
    <property type="match status" value="1"/>
</dbReference>